<dbReference type="Proteomes" id="UP000634136">
    <property type="component" value="Unassembled WGS sequence"/>
</dbReference>
<dbReference type="AlphaFoldDB" id="A0A834XHM8"/>
<dbReference type="EMBL" id="JAAIUW010000001">
    <property type="protein sequence ID" value="KAF7844534.1"/>
    <property type="molecule type" value="Genomic_DNA"/>
</dbReference>
<accession>A0A834XHM8</accession>
<name>A0A834XHM8_9FABA</name>
<evidence type="ECO:0000313" key="1">
    <source>
        <dbReference type="EMBL" id="KAF7844534.1"/>
    </source>
</evidence>
<protein>
    <submittedName>
        <fullName evidence="1">Uncharacterized protein</fullName>
    </submittedName>
</protein>
<organism evidence="1 2">
    <name type="scientific">Senna tora</name>
    <dbReference type="NCBI Taxonomy" id="362788"/>
    <lineage>
        <taxon>Eukaryota</taxon>
        <taxon>Viridiplantae</taxon>
        <taxon>Streptophyta</taxon>
        <taxon>Embryophyta</taxon>
        <taxon>Tracheophyta</taxon>
        <taxon>Spermatophyta</taxon>
        <taxon>Magnoliopsida</taxon>
        <taxon>eudicotyledons</taxon>
        <taxon>Gunneridae</taxon>
        <taxon>Pentapetalae</taxon>
        <taxon>rosids</taxon>
        <taxon>fabids</taxon>
        <taxon>Fabales</taxon>
        <taxon>Fabaceae</taxon>
        <taxon>Caesalpinioideae</taxon>
        <taxon>Cassia clade</taxon>
        <taxon>Senna</taxon>
    </lineage>
</organism>
<comment type="caution">
    <text evidence="1">The sequence shown here is derived from an EMBL/GenBank/DDBJ whole genome shotgun (WGS) entry which is preliminary data.</text>
</comment>
<keyword evidence="2" id="KW-1185">Reference proteome</keyword>
<reference evidence="1" key="1">
    <citation type="submission" date="2020-09" db="EMBL/GenBank/DDBJ databases">
        <title>Genome-Enabled Discovery of Anthraquinone Biosynthesis in Senna tora.</title>
        <authorList>
            <person name="Kang S.-H."/>
            <person name="Pandey R.P."/>
            <person name="Lee C.-M."/>
            <person name="Sim J.-S."/>
            <person name="Jeong J.-T."/>
            <person name="Choi B.-S."/>
            <person name="Jung M."/>
            <person name="Ginzburg D."/>
            <person name="Zhao K."/>
            <person name="Won S.Y."/>
            <person name="Oh T.-J."/>
            <person name="Yu Y."/>
            <person name="Kim N.-H."/>
            <person name="Lee O.R."/>
            <person name="Lee T.-H."/>
            <person name="Bashyal P."/>
            <person name="Kim T.-S."/>
            <person name="Lee W.-H."/>
            <person name="Kawkins C."/>
            <person name="Kim C.-K."/>
            <person name="Kim J.S."/>
            <person name="Ahn B.O."/>
            <person name="Rhee S.Y."/>
            <person name="Sohng J.K."/>
        </authorList>
    </citation>
    <scope>NUCLEOTIDE SEQUENCE</scope>
    <source>
        <tissue evidence="1">Leaf</tissue>
    </source>
</reference>
<sequence>MVADDTASSSVTSNIIATNGTSWIDATPVLITGLKLNCQNADLASEKMIGKAKEYNGLYILGSTHIPTFNKIVLSANCPSNILLWHYRCEPIQQSQNTRDNLEHIQQSQNTQDKVFFIVYTKRQETQEKESPRALVRDWIFLLH</sequence>
<evidence type="ECO:0000313" key="2">
    <source>
        <dbReference type="Proteomes" id="UP000634136"/>
    </source>
</evidence>
<proteinExistence type="predicted"/>
<gene>
    <name evidence="1" type="ORF">G2W53_001439</name>
</gene>